<dbReference type="Pfam" id="PF18994">
    <property type="entry name" value="Prophage_tailD1"/>
    <property type="match status" value="1"/>
</dbReference>
<feature type="domain" description="Prophage endopeptidase tail N-terminal" evidence="2">
    <location>
        <begin position="2"/>
        <end position="83"/>
    </location>
</feature>
<evidence type="ECO:0000259" key="2">
    <source>
        <dbReference type="Pfam" id="PF18994"/>
    </source>
</evidence>
<reference evidence="3 4" key="1">
    <citation type="submission" date="2015-10" db="EMBL/GenBank/DDBJ databases">
        <title>Resequencing of Lactobacillus plantarum WJL strain genome.</title>
        <authorList>
            <person name="Martino M.E."/>
        </authorList>
    </citation>
    <scope>NUCLEOTIDE SEQUENCE [LARGE SCALE GENOMIC DNA]</scope>
    <source>
        <strain evidence="3 4">WJL</strain>
    </source>
</reference>
<proteinExistence type="predicted"/>
<dbReference type="Gene3D" id="3.55.50.40">
    <property type="match status" value="1"/>
</dbReference>
<organism evidence="3 4">
    <name type="scientific">Lactiplantibacillus plantarum WJL</name>
    <dbReference type="NCBI Taxonomy" id="1350466"/>
    <lineage>
        <taxon>Bacteria</taxon>
        <taxon>Bacillati</taxon>
        <taxon>Bacillota</taxon>
        <taxon>Bacilli</taxon>
        <taxon>Lactobacillales</taxon>
        <taxon>Lactobacillaceae</taxon>
        <taxon>Lactiplantibacillus</taxon>
    </lineage>
</organism>
<evidence type="ECO:0000259" key="1">
    <source>
        <dbReference type="Pfam" id="PF06605"/>
    </source>
</evidence>
<accession>A0A837P4H2</accession>
<name>A0A837P4H2_LACPN</name>
<dbReference type="InterPro" id="IPR010572">
    <property type="entry name" value="Tail_dom"/>
</dbReference>
<evidence type="ECO:0000313" key="3">
    <source>
        <dbReference type="EMBL" id="KPN43893.1"/>
    </source>
</evidence>
<dbReference type="Proteomes" id="UP000050511">
    <property type="component" value="Unassembled WGS sequence"/>
</dbReference>
<feature type="domain" description="Tail spike" evidence="1">
    <location>
        <begin position="89"/>
        <end position="331"/>
    </location>
</feature>
<dbReference type="Pfam" id="PF06605">
    <property type="entry name" value="Prophage_tail"/>
    <property type="match status" value="1"/>
</dbReference>
<dbReference type="InterPro" id="IPR044051">
    <property type="entry name" value="Prophage_tail_N"/>
</dbReference>
<protein>
    <submittedName>
        <fullName evidence="3">Phage protein</fullName>
    </submittedName>
</protein>
<evidence type="ECO:0000313" key="4">
    <source>
        <dbReference type="Proteomes" id="UP000050511"/>
    </source>
</evidence>
<dbReference type="RefSeq" id="WP_022638355.1">
    <property type="nucleotide sequence ID" value="NZ_AUTE01000019.1"/>
</dbReference>
<sequence>MLIITDYTGASEALKVTDLQLTLQLGQVAQLDFTTWNEDSNQTGYNMLSPRALIQEPGTGMLFRVSENDGSTAGKYYSRAVTCLSVIQDLNDNYVRSTIKGKQTLKTCMDLITNGTKFTYTIHDTIGDHDFGDEEFGNGHGLDLFLNTLVTDFGFEWSNDNYHIDIYKTIGKQDAFVFVDGDDVNSVAETNDYTTITTKIHGEGKHDDNDKPSCSYDYVSPNAKLYGEIAADDYQSDNITSEAELKKVLPGQLQDYPKVQYTANLNTFQEASPIGAINDASIGNYGYLRTRNGIDVKTRIAAKTLYLQSTHTISTVTFGNLKDDLAMITARLQANRSRDAQVIKQIKDESNKLVAGAATSITVLDKVGEVDD</sequence>
<dbReference type="AlphaFoldDB" id="A0A837P4H2"/>
<dbReference type="EMBL" id="LKLZ01000003">
    <property type="protein sequence ID" value="KPN43893.1"/>
    <property type="molecule type" value="Genomic_DNA"/>
</dbReference>
<comment type="caution">
    <text evidence="3">The sequence shown here is derived from an EMBL/GenBank/DDBJ whole genome shotgun (WGS) entry which is preliminary data.</text>
</comment>
<gene>
    <name evidence="3" type="ORF">WJL_0966</name>
</gene>